<dbReference type="PANTHER" id="PTHR33221:SF15">
    <property type="entry name" value="HTH-TYPE TRANSCRIPTIONAL REGULATOR YWGB-RELATED"/>
    <property type="match status" value="1"/>
</dbReference>
<dbReference type="InterPro" id="IPR000944">
    <property type="entry name" value="Tscrpt_reg_Rrf2"/>
</dbReference>
<sequence>MFSKACEYGIKATIYIALQSLQGRRVSLKEIAEKVGSPTAFTAKILHQLAKNDILDSTKGPTGGFQIEKKRIDDIKLADIVFAIDGESIYEGCGLGLDRCNANKPCPVHDKFVVIRDELKQMLQNTSLFELATGLEVGLTYLKR</sequence>
<organism evidence="1 2">
    <name type="scientific">Pricia antarctica</name>
    <dbReference type="NCBI Taxonomy" id="641691"/>
    <lineage>
        <taxon>Bacteria</taxon>
        <taxon>Pseudomonadati</taxon>
        <taxon>Bacteroidota</taxon>
        <taxon>Flavobacteriia</taxon>
        <taxon>Flavobacteriales</taxon>
        <taxon>Flavobacteriaceae</taxon>
        <taxon>Pricia</taxon>
    </lineage>
</organism>
<dbReference type="InterPro" id="IPR036390">
    <property type="entry name" value="WH_DNA-bd_sf"/>
</dbReference>
<dbReference type="NCBIfam" id="TIGR00738">
    <property type="entry name" value="rrf2_super"/>
    <property type="match status" value="1"/>
</dbReference>
<dbReference type="AlphaFoldDB" id="A0A1G7D8K3"/>
<evidence type="ECO:0000313" key="2">
    <source>
        <dbReference type="Proteomes" id="UP000199109"/>
    </source>
</evidence>
<dbReference type="EMBL" id="FNAO01000005">
    <property type="protein sequence ID" value="SDE47256.1"/>
    <property type="molecule type" value="Genomic_DNA"/>
</dbReference>
<evidence type="ECO:0000313" key="1">
    <source>
        <dbReference type="EMBL" id="SDE47256.1"/>
    </source>
</evidence>
<dbReference type="PANTHER" id="PTHR33221">
    <property type="entry name" value="WINGED HELIX-TURN-HELIX TRANSCRIPTIONAL REGULATOR, RRF2 FAMILY"/>
    <property type="match status" value="1"/>
</dbReference>
<reference evidence="1 2" key="1">
    <citation type="submission" date="2016-10" db="EMBL/GenBank/DDBJ databases">
        <authorList>
            <person name="de Groot N.N."/>
        </authorList>
    </citation>
    <scope>NUCLEOTIDE SEQUENCE [LARGE SCALE GENOMIC DNA]</scope>
    <source>
        <strain evidence="1 2">DSM 23421</strain>
    </source>
</reference>
<dbReference type="Gene3D" id="1.10.10.10">
    <property type="entry name" value="Winged helix-like DNA-binding domain superfamily/Winged helix DNA-binding domain"/>
    <property type="match status" value="1"/>
</dbReference>
<dbReference type="SUPFAM" id="SSF46785">
    <property type="entry name" value="Winged helix' DNA-binding domain"/>
    <property type="match status" value="1"/>
</dbReference>
<dbReference type="Proteomes" id="UP000199109">
    <property type="component" value="Unassembled WGS sequence"/>
</dbReference>
<dbReference type="Pfam" id="PF02082">
    <property type="entry name" value="Rrf2"/>
    <property type="match status" value="1"/>
</dbReference>
<proteinExistence type="predicted"/>
<dbReference type="PROSITE" id="PS51197">
    <property type="entry name" value="HTH_RRF2_2"/>
    <property type="match status" value="1"/>
</dbReference>
<keyword evidence="2" id="KW-1185">Reference proteome</keyword>
<protein>
    <submittedName>
        <fullName evidence="1">Transcriptional regulator, BadM/Rrf2 family</fullName>
    </submittedName>
</protein>
<dbReference type="GO" id="GO:0005829">
    <property type="term" value="C:cytosol"/>
    <property type="evidence" value="ECO:0007669"/>
    <property type="project" value="TreeGrafter"/>
</dbReference>
<dbReference type="OrthoDB" id="9808360at2"/>
<dbReference type="InterPro" id="IPR036388">
    <property type="entry name" value="WH-like_DNA-bd_sf"/>
</dbReference>
<name>A0A1G7D8K3_9FLAO</name>
<dbReference type="RefSeq" id="WP_091868585.1">
    <property type="nucleotide sequence ID" value="NZ_FNAO01000005.1"/>
</dbReference>
<gene>
    <name evidence="1" type="ORF">SAMN05421636_105196</name>
</gene>
<accession>A0A1G7D8K3</accession>
<dbReference type="STRING" id="641691.SAMN05421636_105196"/>
<dbReference type="GO" id="GO:0003700">
    <property type="term" value="F:DNA-binding transcription factor activity"/>
    <property type="evidence" value="ECO:0007669"/>
    <property type="project" value="TreeGrafter"/>
</dbReference>